<accession>A0A420XHW9</accession>
<evidence type="ECO:0008006" key="4">
    <source>
        <dbReference type="Google" id="ProtNLM"/>
    </source>
</evidence>
<keyword evidence="1" id="KW-0472">Membrane</keyword>
<feature type="transmembrane region" description="Helical" evidence="1">
    <location>
        <begin position="108"/>
        <end position="130"/>
    </location>
</feature>
<name>A0A420XHW9_9PAST</name>
<keyword evidence="3" id="KW-1185">Reference proteome</keyword>
<gene>
    <name evidence="2" type="ORF">DES31_0241</name>
</gene>
<keyword evidence="1" id="KW-0812">Transmembrane</keyword>
<comment type="caution">
    <text evidence="2">The sequence shown here is derived from an EMBL/GenBank/DDBJ whole genome shotgun (WGS) entry which is preliminary data.</text>
</comment>
<evidence type="ECO:0000256" key="1">
    <source>
        <dbReference type="SAM" id="Phobius"/>
    </source>
</evidence>
<feature type="transmembrane region" description="Helical" evidence="1">
    <location>
        <begin position="204"/>
        <end position="222"/>
    </location>
</feature>
<feature type="transmembrane region" description="Helical" evidence="1">
    <location>
        <begin position="142"/>
        <end position="167"/>
    </location>
</feature>
<evidence type="ECO:0000313" key="3">
    <source>
        <dbReference type="Proteomes" id="UP000280099"/>
    </source>
</evidence>
<sequence>MQFYALMNSPWVKLTQYWLVKLLAVLAVFIGIDYFATELVTIAFSNEGFSAYYEHTILELLLPIGSIVDAQTSHLSPLSFVMRSTFITHGYLFLFIYLIAVNQMIKGFRLIGSMAAIFFSLGMILIYSAQGGNYTEGGLQNLGVSITFLLGNIMMIATGIGISVPFLRKFKWFSLIAGMVGMIAIVVTMFGFTTFLAIFERISFYLIAIWDIAAGFVILRYMRA</sequence>
<dbReference type="EMBL" id="RBJC01000004">
    <property type="protein sequence ID" value="RKR76932.1"/>
    <property type="molecule type" value="Genomic_DNA"/>
</dbReference>
<protein>
    <recommendedName>
        <fullName evidence="4">DUF998 domain-containing protein</fullName>
    </recommendedName>
</protein>
<feature type="transmembrane region" description="Helical" evidence="1">
    <location>
        <begin position="17"/>
        <end position="37"/>
    </location>
</feature>
<organism evidence="2 3">
    <name type="scientific">Otariodibacter oris</name>
    <dbReference type="NCBI Taxonomy" id="1032623"/>
    <lineage>
        <taxon>Bacteria</taxon>
        <taxon>Pseudomonadati</taxon>
        <taxon>Pseudomonadota</taxon>
        <taxon>Gammaproteobacteria</taxon>
        <taxon>Pasteurellales</taxon>
        <taxon>Pasteurellaceae</taxon>
        <taxon>Otariodibacter</taxon>
    </lineage>
</organism>
<dbReference type="Proteomes" id="UP000280099">
    <property type="component" value="Unassembled WGS sequence"/>
</dbReference>
<proteinExistence type="predicted"/>
<keyword evidence="1" id="KW-1133">Transmembrane helix</keyword>
<feature type="transmembrane region" description="Helical" evidence="1">
    <location>
        <begin position="174"/>
        <end position="198"/>
    </location>
</feature>
<dbReference type="AlphaFoldDB" id="A0A420XHW9"/>
<feature type="transmembrane region" description="Helical" evidence="1">
    <location>
        <begin position="80"/>
        <end position="101"/>
    </location>
</feature>
<reference evidence="2 3" key="1">
    <citation type="submission" date="2018-10" db="EMBL/GenBank/DDBJ databases">
        <title>Genomic Encyclopedia of Type Strains, Phase IV (KMG-IV): sequencing the most valuable type-strain genomes for metagenomic binning, comparative biology and taxonomic classification.</title>
        <authorList>
            <person name="Goeker M."/>
        </authorList>
    </citation>
    <scope>NUCLEOTIDE SEQUENCE [LARGE SCALE GENOMIC DNA]</scope>
    <source>
        <strain evidence="2 3">DSM 23800</strain>
    </source>
</reference>
<evidence type="ECO:0000313" key="2">
    <source>
        <dbReference type="EMBL" id="RKR76932.1"/>
    </source>
</evidence>